<dbReference type="InterPro" id="IPR036047">
    <property type="entry name" value="F-box-like_dom_sf"/>
</dbReference>
<dbReference type="STRING" id="542762.A0A4S4DPI4"/>
<protein>
    <recommendedName>
        <fullName evidence="1">F-box domain-containing protein</fullName>
    </recommendedName>
</protein>
<name>A0A4S4DPI4_CAMSN</name>
<evidence type="ECO:0000313" key="3">
    <source>
        <dbReference type="Proteomes" id="UP000306102"/>
    </source>
</evidence>
<gene>
    <name evidence="2" type="ORF">TEA_012161</name>
</gene>
<dbReference type="Gene3D" id="1.20.1280.50">
    <property type="match status" value="1"/>
</dbReference>
<evidence type="ECO:0000259" key="1">
    <source>
        <dbReference type="SMART" id="SM00256"/>
    </source>
</evidence>
<organism evidence="2 3">
    <name type="scientific">Camellia sinensis var. sinensis</name>
    <name type="common">China tea</name>
    <dbReference type="NCBI Taxonomy" id="542762"/>
    <lineage>
        <taxon>Eukaryota</taxon>
        <taxon>Viridiplantae</taxon>
        <taxon>Streptophyta</taxon>
        <taxon>Embryophyta</taxon>
        <taxon>Tracheophyta</taxon>
        <taxon>Spermatophyta</taxon>
        <taxon>Magnoliopsida</taxon>
        <taxon>eudicotyledons</taxon>
        <taxon>Gunneridae</taxon>
        <taxon>Pentapetalae</taxon>
        <taxon>asterids</taxon>
        <taxon>Ericales</taxon>
        <taxon>Theaceae</taxon>
        <taxon>Camellia</taxon>
    </lineage>
</organism>
<dbReference type="SMART" id="SM00256">
    <property type="entry name" value="FBOX"/>
    <property type="match status" value="1"/>
</dbReference>
<dbReference type="Pfam" id="PF08268">
    <property type="entry name" value="FBA_3"/>
    <property type="match status" value="1"/>
</dbReference>
<comment type="caution">
    <text evidence="2">The sequence shown here is derived from an EMBL/GenBank/DDBJ whole genome shotgun (WGS) entry which is preliminary data.</text>
</comment>
<dbReference type="SUPFAM" id="SSF81383">
    <property type="entry name" value="F-box domain"/>
    <property type="match status" value="1"/>
</dbReference>
<proteinExistence type="predicted"/>
<feature type="domain" description="F-box" evidence="1">
    <location>
        <begin position="6"/>
        <end position="46"/>
    </location>
</feature>
<keyword evidence="3" id="KW-1185">Reference proteome</keyword>
<dbReference type="CDD" id="cd22157">
    <property type="entry name" value="F-box_AtFBW1-like"/>
    <property type="match status" value="1"/>
</dbReference>
<dbReference type="PANTHER" id="PTHR31111">
    <property type="entry name" value="BNAA05G37150D PROTEIN-RELATED"/>
    <property type="match status" value="1"/>
</dbReference>
<dbReference type="EMBL" id="SDRB02010689">
    <property type="protein sequence ID" value="THG04939.1"/>
    <property type="molecule type" value="Genomic_DNA"/>
</dbReference>
<dbReference type="InterPro" id="IPR001810">
    <property type="entry name" value="F-box_dom"/>
</dbReference>
<evidence type="ECO:0000313" key="2">
    <source>
        <dbReference type="EMBL" id="THG04939.1"/>
    </source>
</evidence>
<sequence length="363" mass="41844">MVSHYIDEDVMVEILVKLPVKSLLRFKCVSKSWSSLITNHSFIAKHLTNSNKKENGCLFVHRIEPKDANNFPRKYTFAVCRDKSLTVPVFEYLGLNEQRIQSSSPNSIPPRMELERNAFGFGMDPFTGDYKVVSIRMYSWGSGLDIHPSSYPKHIAIYSLCDDSWRDFKGFFPECSVSSTCKFYTYMDGVYYWSACNKNDDATKVSFHMGYEVFQNILEQDEPVPFKGIPELGCPHPGTNFVGHYFGVYNGSLAWIQSYPTHYVAPNVFNIWVLKEERWTRELIAGPFEGAIPLGFWKKGEFLIQVGDGHLYLVDPITLEMKDLRTVASQAIVYHESLVSVQRRDEELDHSYITLRLNFDSFY</sequence>
<dbReference type="InterPro" id="IPR013187">
    <property type="entry name" value="F-box-assoc_dom_typ3"/>
</dbReference>
<accession>A0A4S4DPI4</accession>
<dbReference type="Pfam" id="PF00646">
    <property type="entry name" value="F-box"/>
    <property type="match status" value="1"/>
</dbReference>
<dbReference type="Proteomes" id="UP000306102">
    <property type="component" value="Unassembled WGS sequence"/>
</dbReference>
<dbReference type="InterPro" id="IPR017451">
    <property type="entry name" value="F-box-assoc_interact_dom"/>
</dbReference>
<dbReference type="NCBIfam" id="TIGR01640">
    <property type="entry name" value="F_box_assoc_1"/>
    <property type="match status" value="1"/>
</dbReference>
<reference evidence="2 3" key="1">
    <citation type="journal article" date="2018" name="Proc. Natl. Acad. Sci. U.S.A.">
        <title>Draft genome sequence of Camellia sinensis var. sinensis provides insights into the evolution of the tea genome and tea quality.</title>
        <authorList>
            <person name="Wei C."/>
            <person name="Yang H."/>
            <person name="Wang S."/>
            <person name="Zhao J."/>
            <person name="Liu C."/>
            <person name="Gao L."/>
            <person name="Xia E."/>
            <person name="Lu Y."/>
            <person name="Tai Y."/>
            <person name="She G."/>
            <person name="Sun J."/>
            <person name="Cao H."/>
            <person name="Tong W."/>
            <person name="Gao Q."/>
            <person name="Li Y."/>
            <person name="Deng W."/>
            <person name="Jiang X."/>
            <person name="Wang W."/>
            <person name="Chen Q."/>
            <person name="Zhang S."/>
            <person name="Li H."/>
            <person name="Wu J."/>
            <person name="Wang P."/>
            <person name="Li P."/>
            <person name="Shi C."/>
            <person name="Zheng F."/>
            <person name="Jian J."/>
            <person name="Huang B."/>
            <person name="Shan D."/>
            <person name="Shi M."/>
            <person name="Fang C."/>
            <person name="Yue Y."/>
            <person name="Li F."/>
            <person name="Li D."/>
            <person name="Wei S."/>
            <person name="Han B."/>
            <person name="Jiang C."/>
            <person name="Yin Y."/>
            <person name="Xia T."/>
            <person name="Zhang Z."/>
            <person name="Bennetzen J.L."/>
            <person name="Zhao S."/>
            <person name="Wan X."/>
        </authorList>
    </citation>
    <scope>NUCLEOTIDE SEQUENCE [LARGE SCALE GENOMIC DNA]</scope>
    <source>
        <strain evidence="3">cv. Shuchazao</strain>
        <tissue evidence="2">Leaf</tissue>
    </source>
</reference>
<dbReference type="PANTHER" id="PTHR31111:SF136">
    <property type="entry name" value="F-BOX ASSOCIATED DOMAIN-CONTAINING PROTEIN"/>
    <property type="match status" value="1"/>
</dbReference>
<dbReference type="AlphaFoldDB" id="A0A4S4DPI4"/>